<sequence>MLPMLAQEASLAEQVSMNGSLTPDQVFVLLIVGIGCVTAALIVVFCVFSGLVASLQKSRMEIDLKHEMLDRGMSADEIATVVKASKPTDFLERLADRRRC</sequence>
<dbReference type="EMBL" id="SJPO01000010">
    <property type="protein sequence ID" value="TWT73494.1"/>
    <property type="molecule type" value="Genomic_DNA"/>
</dbReference>
<name>A0A5C5YEM3_9BACT</name>
<protein>
    <submittedName>
        <fullName evidence="2">Uncharacterized protein</fullName>
    </submittedName>
</protein>
<dbReference type="OrthoDB" id="285346at2"/>
<keyword evidence="1" id="KW-0812">Transmembrane</keyword>
<keyword evidence="3" id="KW-1185">Reference proteome</keyword>
<keyword evidence="1" id="KW-1133">Transmembrane helix</keyword>
<dbReference type="Proteomes" id="UP000318478">
    <property type="component" value="Unassembled WGS sequence"/>
</dbReference>
<accession>A0A5C5YEM3</accession>
<evidence type="ECO:0000313" key="3">
    <source>
        <dbReference type="Proteomes" id="UP000318478"/>
    </source>
</evidence>
<gene>
    <name evidence="2" type="ORF">Pla123a_38300</name>
</gene>
<reference evidence="2 3" key="1">
    <citation type="submission" date="2019-02" db="EMBL/GenBank/DDBJ databases">
        <title>Deep-cultivation of Planctomycetes and their phenomic and genomic characterization uncovers novel biology.</title>
        <authorList>
            <person name="Wiegand S."/>
            <person name="Jogler M."/>
            <person name="Boedeker C."/>
            <person name="Pinto D."/>
            <person name="Vollmers J."/>
            <person name="Rivas-Marin E."/>
            <person name="Kohn T."/>
            <person name="Peeters S.H."/>
            <person name="Heuer A."/>
            <person name="Rast P."/>
            <person name="Oberbeckmann S."/>
            <person name="Bunk B."/>
            <person name="Jeske O."/>
            <person name="Meyerdierks A."/>
            <person name="Storesund J.E."/>
            <person name="Kallscheuer N."/>
            <person name="Luecker S."/>
            <person name="Lage O.M."/>
            <person name="Pohl T."/>
            <person name="Merkel B.J."/>
            <person name="Hornburger P."/>
            <person name="Mueller R.-W."/>
            <person name="Bruemmer F."/>
            <person name="Labrenz M."/>
            <person name="Spormann A.M."/>
            <person name="Op Den Camp H."/>
            <person name="Overmann J."/>
            <person name="Amann R."/>
            <person name="Jetten M.S.M."/>
            <person name="Mascher T."/>
            <person name="Medema M.H."/>
            <person name="Devos D.P."/>
            <person name="Kaster A.-K."/>
            <person name="Ovreas L."/>
            <person name="Rohde M."/>
            <person name="Galperin M.Y."/>
            <person name="Jogler C."/>
        </authorList>
    </citation>
    <scope>NUCLEOTIDE SEQUENCE [LARGE SCALE GENOMIC DNA]</scope>
    <source>
        <strain evidence="2 3">Pla123a</strain>
    </source>
</reference>
<organism evidence="2 3">
    <name type="scientific">Posidoniimonas polymericola</name>
    <dbReference type="NCBI Taxonomy" id="2528002"/>
    <lineage>
        <taxon>Bacteria</taxon>
        <taxon>Pseudomonadati</taxon>
        <taxon>Planctomycetota</taxon>
        <taxon>Planctomycetia</taxon>
        <taxon>Pirellulales</taxon>
        <taxon>Lacipirellulaceae</taxon>
        <taxon>Posidoniimonas</taxon>
    </lineage>
</organism>
<keyword evidence="1" id="KW-0472">Membrane</keyword>
<evidence type="ECO:0000256" key="1">
    <source>
        <dbReference type="SAM" id="Phobius"/>
    </source>
</evidence>
<dbReference type="AlphaFoldDB" id="A0A5C5YEM3"/>
<proteinExistence type="predicted"/>
<feature type="transmembrane region" description="Helical" evidence="1">
    <location>
        <begin position="26"/>
        <end position="55"/>
    </location>
</feature>
<dbReference type="RefSeq" id="WP_146589879.1">
    <property type="nucleotide sequence ID" value="NZ_SJPO01000010.1"/>
</dbReference>
<evidence type="ECO:0000313" key="2">
    <source>
        <dbReference type="EMBL" id="TWT73494.1"/>
    </source>
</evidence>
<comment type="caution">
    <text evidence="2">The sequence shown here is derived from an EMBL/GenBank/DDBJ whole genome shotgun (WGS) entry which is preliminary data.</text>
</comment>